<dbReference type="EMBL" id="JACHJO010000003">
    <property type="protein sequence ID" value="MBB6119132.1"/>
    <property type="molecule type" value="Genomic_DNA"/>
</dbReference>
<name>A0A841IM49_9ACTN</name>
<protein>
    <submittedName>
        <fullName evidence="1">Uncharacterized protein</fullName>
    </submittedName>
</protein>
<dbReference type="AlphaFoldDB" id="A0A841IM49"/>
<proteinExistence type="predicted"/>
<dbReference type="Proteomes" id="UP000536604">
    <property type="component" value="Unassembled WGS sequence"/>
</dbReference>
<sequence length="140" mass="15296">MREKKSTAPAQEGRAAALAAFDRSEDAAELAELAFPGGPPREPTRADDDTVLGEMRFVRGDVVLEVWLHGRGRLRSVTGLVQGDFDHALLETRRPDRSCDAVASVGEDGRFALRDLARGPLSLALRRSGRAPLVTEWFTL</sequence>
<reference evidence="1 2" key="1">
    <citation type="submission" date="2020-08" db="EMBL/GenBank/DDBJ databases">
        <title>Genomic Encyclopedia of Type Strains, Phase III (KMG-III): the genomes of soil and plant-associated and newly described type strains.</title>
        <authorList>
            <person name="Whitman W."/>
        </authorList>
    </citation>
    <scope>NUCLEOTIDE SEQUENCE [LARGE SCALE GENOMIC DNA]</scope>
    <source>
        <strain evidence="1 2">CECT 8712</strain>
    </source>
</reference>
<gene>
    <name evidence="1" type="ORF">FHS13_001067</name>
</gene>
<organism evidence="1 2">
    <name type="scientific">Nocardiopsis algeriensis</name>
    <dbReference type="NCBI Taxonomy" id="1478215"/>
    <lineage>
        <taxon>Bacteria</taxon>
        <taxon>Bacillati</taxon>
        <taxon>Actinomycetota</taxon>
        <taxon>Actinomycetes</taxon>
        <taxon>Streptosporangiales</taxon>
        <taxon>Nocardiopsidaceae</taxon>
        <taxon>Nocardiopsis</taxon>
    </lineage>
</organism>
<keyword evidence="2" id="KW-1185">Reference proteome</keyword>
<evidence type="ECO:0000313" key="2">
    <source>
        <dbReference type="Proteomes" id="UP000536604"/>
    </source>
</evidence>
<evidence type="ECO:0000313" key="1">
    <source>
        <dbReference type="EMBL" id="MBB6119132.1"/>
    </source>
</evidence>
<dbReference type="RefSeq" id="WP_184288396.1">
    <property type="nucleotide sequence ID" value="NZ_JACHJO010000003.1"/>
</dbReference>
<comment type="caution">
    <text evidence="1">The sequence shown here is derived from an EMBL/GenBank/DDBJ whole genome shotgun (WGS) entry which is preliminary data.</text>
</comment>
<accession>A0A841IM49</accession>